<keyword evidence="4 8" id="KW-0863">Zinc-finger</keyword>
<dbReference type="InterPro" id="IPR036236">
    <property type="entry name" value="Znf_C2H2_sf"/>
</dbReference>
<dbReference type="AlphaFoldDB" id="A0A9J7LUU5"/>
<dbReference type="FunFam" id="3.30.160.60:FF:004067">
    <property type="match status" value="1"/>
</dbReference>
<dbReference type="GO" id="GO:0003677">
    <property type="term" value="F:DNA binding"/>
    <property type="evidence" value="ECO:0007669"/>
    <property type="project" value="UniProtKB-KW"/>
</dbReference>
<accession>A0A9J7LUU5</accession>
<dbReference type="GO" id="GO:0005634">
    <property type="term" value="C:nucleus"/>
    <property type="evidence" value="ECO:0007669"/>
    <property type="project" value="UniProtKB-SubCell"/>
</dbReference>
<dbReference type="OrthoDB" id="6417226at2759"/>
<dbReference type="InterPro" id="IPR013087">
    <property type="entry name" value="Znf_C2H2_type"/>
</dbReference>
<evidence type="ECO:0000256" key="7">
    <source>
        <dbReference type="ARBA" id="ARBA00023242"/>
    </source>
</evidence>
<dbReference type="RefSeq" id="XP_035689518.1">
    <property type="nucleotide sequence ID" value="XM_035833625.1"/>
</dbReference>
<evidence type="ECO:0000259" key="10">
    <source>
        <dbReference type="PROSITE" id="PS50157"/>
    </source>
</evidence>
<dbReference type="PANTHER" id="PTHR24392:SF31">
    <property type="entry name" value="C2H2-TYPE DOMAIN-CONTAINING PROTEIN"/>
    <property type="match status" value="1"/>
</dbReference>
<dbReference type="Pfam" id="PF00096">
    <property type="entry name" value="zf-C2H2"/>
    <property type="match status" value="1"/>
</dbReference>
<feature type="domain" description="C2H2-type" evidence="10">
    <location>
        <begin position="57"/>
        <end position="84"/>
    </location>
</feature>
<keyword evidence="6" id="KW-0238">DNA-binding</keyword>
<dbReference type="GO" id="GO:0008270">
    <property type="term" value="F:zinc ion binding"/>
    <property type="evidence" value="ECO:0007669"/>
    <property type="project" value="UniProtKB-KW"/>
</dbReference>
<organism evidence="11 12">
    <name type="scientific">Branchiostoma floridae</name>
    <name type="common">Florida lancelet</name>
    <name type="synonym">Amphioxus</name>
    <dbReference type="NCBI Taxonomy" id="7739"/>
    <lineage>
        <taxon>Eukaryota</taxon>
        <taxon>Metazoa</taxon>
        <taxon>Chordata</taxon>
        <taxon>Cephalochordata</taxon>
        <taxon>Leptocardii</taxon>
        <taxon>Amphioxiformes</taxon>
        <taxon>Branchiostomatidae</taxon>
        <taxon>Branchiostoma</taxon>
    </lineage>
</organism>
<evidence type="ECO:0000256" key="9">
    <source>
        <dbReference type="SAM" id="MobiDB-lite"/>
    </source>
</evidence>
<evidence type="ECO:0000256" key="8">
    <source>
        <dbReference type="PROSITE-ProRule" id="PRU00042"/>
    </source>
</evidence>
<reference evidence="12" key="2">
    <citation type="submission" date="2025-08" db="UniProtKB">
        <authorList>
            <consortium name="RefSeq"/>
        </authorList>
    </citation>
    <scope>IDENTIFICATION</scope>
    <source>
        <strain evidence="12">S238N-H82</strain>
        <tissue evidence="12">Testes</tissue>
    </source>
</reference>
<keyword evidence="7" id="KW-0539">Nucleus</keyword>
<evidence type="ECO:0000313" key="12">
    <source>
        <dbReference type="RefSeq" id="XP_035689518.1"/>
    </source>
</evidence>
<dbReference type="PANTHER" id="PTHR24392">
    <property type="entry name" value="ZINC FINGER PROTEIN"/>
    <property type="match status" value="1"/>
</dbReference>
<dbReference type="Gene3D" id="3.30.160.60">
    <property type="entry name" value="Classic Zinc Finger"/>
    <property type="match status" value="2"/>
</dbReference>
<evidence type="ECO:0000256" key="3">
    <source>
        <dbReference type="ARBA" id="ARBA00022737"/>
    </source>
</evidence>
<keyword evidence="11" id="KW-1185">Reference proteome</keyword>
<dbReference type="PROSITE" id="PS50157">
    <property type="entry name" value="ZINC_FINGER_C2H2_2"/>
    <property type="match status" value="2"/>
</dbReference>
<dbReference type="GeneID" id="118424823"/>
<proteinExistence type="predicted"/>
<evidence type="ECO:0000256" key="6">
    <source>
        <dbReference type="ARBA" id="ARBA00023125"/>
    </source>
</evidence>
<evidence type="ECO:0000256" key="2">
    <source>
        <dbReference type="ARBA" id="ARBA00022723"/>
    </source>
</evidence>
<gene>
    <name evidence="12" type="primary">LOC118424823</name>
</gene>
<keyword evidence="3" id="KW-0677">Repeat</keyword>
<evidence type="ECO:0000256" key="4">
    <source>
        <dbReference type="ARBA" id="ARBA00022771"/>
    </source>
</evidence>
<protein>
    <submittedName>
        <fullName evidence="12">Zinc finger protein 300-like</fullName>
    </submittedName>
</protein>
<name>A0A9J7LUU5_BRAFL</name>
<keyword evidence="2" id="KW-0479">Metal-binding</keyword>
<dbReference type="Proteomes" id="UP000001554">
    <property type="component" value="Chromosome 10"/>
</dbReference>
<dbReference type="SUPFAM" id="SSF57667">
    <property type="entry name" value="beta-beta-alpha zinc fingers"/>
    <property type="match status" value="1"/>
</dbReference>
<reference evidence="11" key="1">
    <citation type="journal article" date="2020" name="Nat. Ecol. Evol.">
        <title>Deeply conserved synteny resolves early events in vertebrate evolution.</title>
        <authorList>
            <person name="Simakov O."/>
            <person name="Marletaz F."/>
            <person name="Yue J.X."/>
            <person name="O'Connell B."/>
            <person name="Jenkins J."/>
            <person name="Brandt A."/>
            <person name="Calef R."/>
            <person name="Tung C.H."/>
            <person name="Huang T.K."/>
            <person name="Schmutz J."/>
            <person name="Satoh N."/>
            <person name="Yu J.K."/>
            <person name="Putnam N.H."/>
            <person name="Green R.E."/>
            <person name="Rokhsar D.S."/>
        </authorList>
    </citation>
    <scope>NUCLEOTIDE SEQUENCE [LARGE SCALE GENOMIC DNA]</scope>
    <source>
        <strain evidence="11">S238N-H82</strain>
    </source>
</reference>
<comment type="subcellular location">
    <subcellularLocation>
        <location evidence="1">Nucleus</location>
    </subcellularLocation>
</comment>
<feature type="compositionally biased region" description="Basic and acidic residues" evidence="9">
    <location>
        <begin position="25"/>
        <end position="35"/>
    </location>
</feature>
<sequence>MAEACDGSPTAVPQNLGYGSPTGCLRDREASKTEDQPTASKTSLVSQPEANTGDKPYMCGECGYRAARKSLLSEHTRTHTGEKPYKCDQCDYSAARKSNLNQHLAMHTGDKPYMCGECG</sequence>
<dbReference type="OMA" id="CEVGIFF"/>
<evidence type="ECO:0000313" key="11">
    <source>
        <dbReference type="Proteomes" id="UP000001554"/>
    </source>
</evidence>
<evidence type="ECO:0000256" key="1">
    <source>
        <dbReference type="ARBA" id="ARBA00004123"/>
    </source>
</evidence>
<dbReference type="KEGG" id="bfo:118424823"/>
<dbReference type="SMART" id="SM00355">
    <property type="entry name" value="ZnF_C2H2"/>
    <property type="match status" value="2"/>
</dbReference>
<feature type="compositionally biased region" description="Polar residues" evidence="9">
    <location>
        <begin position="36"/>
        <end position="50"/>
    </location>
</feature>
<feature type="domain" description="C2H2-type" evidence="10">
    <location>
        <begin position="85"/>
        <end position="112"/>
    </location>
</feature>
<dbReference type="Pfam" id="PF13909">
    <property type="entry name" value="zf-H2C2_5"/>
    <property type="match status" value="1"/>
</dbReference>
<feature type="region of interest" description="Disordered" evidence="9">
    <location>
        <begin position="1"/>
        <end position="55"/>
    </location>
</feature>
<keyword evidence="5" id="KW-0862">Zinc</keyword>
<evidence type="ECO:0000256" key="5">
    <source>
        <dbReference type="ARBA" id="ARBA00022833"/>
    </source>
</evidence>
<dbReference type="FunFam" id="3.30.160.60:FF:003448">
    <property type="match status" value="1"/>
</dbReference>